<dbReference type="AlphaFoldDB" id="A0AAV7K921"/>
<evidence type="ECO:0000256" key="3">
    <source>
        <dbReference type="RuleBase" id="RU368071"/>
    </source>
</evidence>
<evidence type="ECO:0000313" key="6">
    <source>
        <dbReference type="EMBL" id="KAI6657526.1"/>
    </source>
</evidence>
<dbReference type="Pfam" id="PF13409">
    <property type="entry name" value="GST_N_2"/>
    <property type="match status" value="1"/>
</dbReference>
<dbReference type="InterPro" id="IPR036249">
    <property type="entry name" value="Thioredoxin-like_sf"/>
</dbReference>
<evidence type="ECO:0000313" key="7">
    <source>
        <dbReference type="Proteomes" id="UP001165289"/>
    </source>
</evidence>
<dbReference type="EC" id="1.20.4.2" evidence="3"/>
<comment type="function">
    <text evidence="3">Exhibits glutathione-dependent thiol transferase activity. Has high dehydroascorbate reductase activity and may contribute to the recycling of ascorbic acid. Participates in the biotransformation of inorganic arsenic and reduces monomethylarsonic acid (MMA).</text>
</comment>
<dbReference type="PROSITE" id="PS50404">
    <property type="entry name" value="GST_NTER"/>
    <property type="match status" value="1"/>
</dbReference>
<dbReference type="PANTHER" id="PTHR43968">
    <property type="match status" value="1"/>
</dbReference>
<dbReference type="Gene3D" id="3.40.30.10">
    <property type="entry name" value="Glutaredoxin"/>
    <property type="match status" value="1"/>
</dbReference>
<comment type="caution">
    <text evidence="6">The sequence shown here is derived from an EMBL/GenBank/DDBJ whole genome shotgun (WGS) entry which is preliminary data.</text>
</comment>
<dbReference type="FunFam" id="1.20.1050.10:FF:000009">
    <property type="entry name" value="Glutathione S-transferase omega-1"/>
    <property type="match status" value="1"/>
</dbReference>
<dbReference type="PANTHER" id="PTHR43968:SF6">
    <property type="entry name" value="GLUTATHIONE S-TRANSFERASE OMEGA"/>
    <property type="match status" value="1"/>
</dbReference>
<dbReference type="InterPro" id="IPR004045">
    <property type="entry name" value="Glutathione_S-Trfase_N"/>
</dbReference>
<dbReference type="GO" id="GO:0005737">
    <property type="term" value="C:cytoplasm"/>
    <property type="evidence" value="ECO:0007669"/>
    <property type="project" value="InterPro"/>
</dbReference>
<dbReference type="InterPro" id="IPR005442">
    <property type="entry name" value="GST_omega"/>
</dbReference>
<dbReference type="GO" id="GO:0006749">
    <property type="term" value="P:glutathione metabolic process"/>
    <property type="evidence" value="ECO:0007669"/>
    <property type="project" value="UniProtKB-UniRule"/>
</dbReference>
<organism evidence="6 7">
    <name type="scientific">Oopsacas minuta</name>
    <dbReference type="NCBI Taxonomy" id="111878"/>
    <lineage>
        <taxon>Eukaryota</taxon>
        <taxon>Metazoa</taxon>
        <taxon>Porifera</taxon>
        <taxon>Hexactinellida</taxon>
        <taxon>Hexasterophora</taxon>
        <taxon>Lyssacinosida</taxon>
        <taxon>Leucopsacidae</taxon>
        <taxon>Oopsacas</taxon>
    </lineage>
</organism>
<dbReference type="EC" id="2.5.1.18" evidence="3"/>
<dbReference type="PRINTS" id="PR01625">
    <property type="entry name" value="GSTRNSFRASEO"/>
</dbReference>
<comment type="catalytic activity">
    <reaction evidence="3">
        <text>RX + glutathione = an S-substituted glutathione + a halide anion + H(+)</text>
        <dbReference type="Rhea" id="RHEA:16437"/>
        <dbReference type="ChEBI" id="CHEBI:15378"/>
        <dbReference type="ChEBI" id="CHEBI:16042"/>
        <dbReference type="ChEBI" id="CHEBI:17792"/>
        <dbReference type="ChEBI" id="CHEBI:57925"/>
        <dbReference type="ChEBI" id="CHEBI:90779"/>
        <dbReference type="EC" id="2.5.1.18"/>
    </reaction>
</comment>
<dbReference type="SFLD" id="SFLDS00019">
    <property type="entry name" value="Glutathione_Transferase_(cytos"/>
    <property type="match status" value="1"/>
</dbReference>
<dbReference type="InterPro" id="IPR040079">
    <property type="entry name" value="Glutathione_S-Trfase"/>
</dbReference>
<dbReference type="GO" id="GO:0045174">
    <property type="term" value="F:glutathione dehydrogenase (ascorbate) activity"/>
    <property type="evidence" value="ECO:0007669"/>
    <property type="project" value="UniProtKB-UniRule"/>
</dbReference>
<feature type="domain" description="GST C-terminal" evidence="5">
    <location>
        <begin position="125"/>
        <end position="255"/>
    </location>
</feature>
<dbReference type="GO" id="GO:0050610">
    <property type="term" value="F:methylarsonate reductase activity"/>
    <property type="evidence" value="ECO:0007669"/>
    <property type="project" value="UniProtKB-UniRule"/>
</dbReference>
<comment type="catalytic activity">
    <reaction evidence="3">
        <text>L-dehydroascorbate + 2 glutathione = glutathione disulfide + L-ascorbate</text>
        <dbReference type="Rhea" id="RHEA:24424"/>
        <dbReference type="ChEBI" id="CHEBI:38290"/>
        <dbReference type="ChEBI" id="CHEBI:57925"/>
        <dbReference type="ChEBI" id="CHEBI:58297"/>
        <dbReference type="ChEBI" id="CHEBI:58539"/>
        <dbReference type="EC" id="1.8.5.1"/>
    </reaction>
</comment>
<feature type="domain" description="GST N-terminal" evidence="4">
    <location>
        <begin position="41"/>
        <end position="119"/>
    </location>
</feature>
<evidence type="ECO:0000259" key="5">
    <source>
        <dbReference type="PROSITE" id="PS50405"/>
    </source>
</evidence>
<dbReference type="InterPro" id="IPR036282">
    <property type="entry name" value="Glutathione-S-Trfase_C_sf"/>
</dbReference>
<dbReference type="GO" id="GO:0004364">
    <property type="term" value="F:glutathione transferase activity"/>
    <property type="evidence" value="ECO:0007669"/>
    <property type="project" value="UniProtKB-UniRule"/>
</dbReference>
<dbReference type="InterPro" id="IPR010987">
    <property type="entry name" value="Glutathione-S-Trfase_C-like"/>
</dbReference>
<dbReference type="Gene3D" id="1.20.1050.10">
    <property type="match status" value="1"/>
</dbReference>
<comment type="similarity">
    <text evidence="1 3">Belongs to the GST superfamily. Omega family.</text>
</comment>
<keyword evidence="2 3" id="KW-0560">Oxidoreductase</keyword>
<sequence>MRLHKLVVSSYKLLALSFHPSPMSDTGDFLVFIPPDLTSAKPIRLYSNPMCPFSQRIRLSLRAKQVDFSQYFVHLVRKPEWFLQLNPHGTTPTLEHKGQIIPDSKIGMEYIDECFTCDRRLLSVDPMERAQQKIYVEEFGSKFLPSFFKVLKAGDPDGSGFLGIKNYLIYFNEFLNKRDLPLVSGEEPGFPDYAIYPFFERLEGLATVFSKDLLVWLQDQAHESVPLFFEFISTMQKDPPVQATALTSEQHASHYKSFKLGVPKYCVDSTTPLYTAPPK</sequence>
<accession>A0AAV7K921</accession>
<dbReference type="InterPro" id="IPR050983">
    <property type="entry name" value="GST_Omega/HSP26"/>
</dbReference>
<keyword evidence="7" id="KW-1185">Reference proteome</keyword>
<evidence type="ECO:0000259" key="4">
    <source>
        <dbReference type="PROSITE" id="PS50404"/>
    </source>
</evidence>
<proteinExistence type="inferred from homology"/>
<name>A0AAV7K921_9METZ</name>
<dbReference type="SUPFAM" id="SSF52833">
    <property type="entry name" value="Thioredoxin-like"/>
    <property type="match status" value="1"/>
</dbReference>
<dbReference type="EMBL" id="JAKMXF010000111">
    <property type="protein sequence ID" value="KAI6657526.1"/>
    <property type="molecule type" value="Genomic_DNA"/>
</dbReference>
<evidence type="ECO:0000256" key="2">
    <source>
        <dbReference type="ARBA" id="ARBA00023002"/>
    </source>
</evidence>
<keyword evidence="3" id="KW-0808">Transferase</keyword>
<reference evidence="6 7" key="1">
    <citation type="journal article" date="2023" name="BMC Biol.">
        <title>The compact genome of the sponge Oopsacas minuta (Hexactinellida) is lacking key metazoan core genes.</title>
        <authorList>
            <person name="Santini S."/>
            <person name="Schenkelaars Q."/>
            <person name="Jourda C."/>
            <person name="Duchesne M."/>
            <person name="Belahbib H."/>
            <person name="Rocher C."/>
            <person name="Selva M."/>
            <person name="Riesgo A."/>
            <person name="Vervoort M."/>
            <person name="Leys S.P."/>
            <person name="Kodjabachian L."/>
            <person name="Le Bivic A."/>
            <person name="Borchiellini C."/>
            <person name="Claverie J.M."/>
            <person name="Renard E."/>
        </authorList>
    </citation>
    <scope>NUCLEOTIDE SEQUENCE [LARGE SCALE GENOMIC DNA]</scope>
    <source>
        <strain evidence="6">SPO-2</strain>
    </source>
</reference>
<dbReference type="PROSITE" id="PS50405">
    <property type="entry name" value="GST_CTER"/>
    <property type="match status" value="1"/>
</dbReference>
<dbReference type="EC" id="1.8.5.1" evidence="3"/>
<dbReference type="SFLD" id="SFLDG00358">
    <property type="entry name" value="Main_(cytGST)"/>
    <property type="match status" value="1"/>
</dbReference>
<comment type="catalytic activity">
    <reaction evidence="3">
        <text>methylarsonate + 2 glutathione + H(+) = methylarsonous acid + glutathione disulfide + H2O</text>
        <dbReference type="Rhea" id="RHEA:15969"/>
        <dbReference type="ChEBI" id="CHEBI:15377"/>
        <dbReference type="ChEBI" id="CHEBI:15378"/>
        <dbReference type="ChEBI" id="CHEBI:17826"/>
        <dbReference type="ChEBI" id="CHEBI:33409"/>
        <dbReference type="ChEBI" id="CHEBI:57925"/>
        <dbReference type="ChEBI" id="CHEBI:58297"/>
        <dbReference type="EC" id="1.20.4.2"/>
    </reaction>
</comment>
<protein>
    <recommendedName>
        <fullName evidence="3">Glutathione S-transferase omega</fullName>
        <shortName evidence="3">GSTO</shortName>
        <ecNumber evidence="3">1.20.4.2</ecNumber>
        <ecNumber evidence="3">1.8.5.1</ecNumber>
        <ecNumber evidence="3">2.5.1.18</ecNumber>
    </recommendedName>
    <alternativeName>
        <fullName evidence="3">Glutathione-dependent dehydroascorbate reductase</fullName>
    </alternativeName>
    <alternativeName>
        <fullName evidence="3">Monomethylarsonic acid reductase</fullName>
    </alternativeName>
</protein>
<dbReference type="Proteomes" id="UP001165289">
    <property type="component" value="Unassembled WGS sequence"/>
</dbReference>
<gene>
    <name evidence="6" type="ORF">LOD99_270</name>
</gene>
<evidence type="ECO:0000256" key="1">
    <source>
        <dbReference type="ARBA" id="ARBA00011067"/>
    </source>
</evidence>
<dbReference type="SUPFAM" id="SSF47616">
    <property type="entry name" value="GST C-terminal domain-like"/>
    <property type="match status" value="1"/>
</dbReference>